<evidence type="ECO:0000256" key="6">
    <source>
        <dbReference type="ARBA" id="ARBA00023136"/>
    </source>
</evidence>
<dbReference type="AlphaFoldDB" id="A0AAC9IY05"/>
<dbReference type="RefSeq" id="WP_019377038.1">
    <property type="nucleotide sequence ID" value="NZ_CP017962.1"/>
</dbReference>
<dbReference type="NCBIfam" id="TIGR03927">
    <property type="entry name" value="T7SS_EssA_Firm"/>
    <property type="match status" value="1"/>
</dbReference>
<keyword evidence="3" id="KW-1003">Cell membrane</keyword>
<sequence length="151" mass="17287">MKKKLLSLLLLVSIMFVSLPVHAEDNQAPVEPNIYEKKEINIKPNSRDQIEQREELPEEQKQLSFEKKDKTESNLIKEKLFASSVKETNTITSKSNQLGLFSQKEKQMKLDGDEENVESSTNVMMLLIIAVVLIIGIMFFVLLPKLKHSES</sequence>
<feature type="region of interest" description="Disordered" evidence="7">
    <location>
        <begin position="45"/>
        <end position="64"/>
    </location>
</feature>
<accession>A0AAC9IY05</accession>
<dbReference type="Pfam" id="PF10661">
    <property type="entry name" value="EssA"/>
    <property type="match status" value="1"/>
</dbReference>
<feature type="chain" id="PRO_5042269869" evidence="9">
    <location>
        <begin position="24"/>
        <end position="151"/>
    </location>
</feature>
<protein>
    <submittedName>
        <fullName evidence="10">Type VII secretion protein EssA</fullName>
    </submittedName>
</protein>
<evidence type="ECO:0000256" key="9">
    <source>
        <dbReference type="SAM" id="SignalP"/>
    </source>
</evidence>
<dbReference type="KEGG" id="vhl:BME96_03630"/>
<keyword evidence="5 8" id="KW-1133">Transmembrane helix</keyword>
<evidence type="ECO:0000256" key="7">
    <source>
        <dbReference type="SAM" id="MobiDB-lite"/>
    </source>
</evidence>
<reference evidence="10 11" key="1">
    <citation type="submission" date="2016-11" db="EMBL/GenBank/DDBJ databases">
        <title>Complete genome sequencing of Virgibacillus halodenitrificans PDB-F2.</title>
        <authorList>
            <person name="Sun Z."/>
            <person name="Zhou Y."/>
            <person name="Li H."/>
        </authorList>
    </citation>
    <scope>NUCLEOTIDE SEQUENCE [LARGE SCALE GENOMIC DNA]</scope>
    <source>
        <strain evidence="10 11">PDB-F2</strain>
    </source>
</reference>
<evidence type="ECO:0000256" key="5">
    <source>
        <dbReference type="ARBA" id="ARBA00022989"/>
    </source>
</evidence>
<evidence type="ECO:0000313" key="10">
    <source>
        <dbReference type="EMBL" id="APC47313.1"/>
    </source>
</evidence>
<gene>
    <name evidence="10" type="ORF">BME96_03630</name>
</gene>
<organism evidence="10 11">
    <name type="scientific">Virgibacillus halodenitrificans</name>
    <name type="common">Bacillus halodenitrificans</name>
    <dbReference type="NCBI Taxonomy" id="1482"/>
    <lineage>
        <taxon>Bacteria</taxon>
        <taxon>Bacillati</taxon>
        <taxon>Bacillota</taxon>
        <taxon>Bacilli</taxon>
        <taxon>Bacillales</taxon>
        <taxon>Bacillaceae</taxon>
        <taxon>Virgibacillus</taxon>
    </lineage>
</organism>
<keyword evidence="4 8" id="KW-0812">Transmembrane</keyword>
<evidence type="ECO:0000256" key="2">
    <source>
        <dbReference type="ARBA" id="ARBA00008570"/>
    </source>
</evidence>
<dbReference type="InterPro" id="IPR018920">
    <property type="entry name" value="EssA/YueC"/>
</dbReference>
<dbReference type="EMBL" id="CP017962">
    <property type="protein sequence ID" value="APC47313.1"/>
    <property type="molecule type" value="Genomic_DNA"/>
</dbReference>
<evidence type="ECO:0000313" key="11">
    <source>
        <dbReference type="Proteomes" id="UP000182945"/>
    </source>
</evidence>
<dbReference type="GeneID" id="71513476"/>
<evidence type="ECO:0000256" key="1">
    <source>
        <dbReference type="ARBA" id="ARBA00004162"/>
    </source>
</evidence>
<keyword evidence="9" id="KW-0732">Signal</keyword>
<evidence type="ECO:0000256" key="8">
    <source>
        <dbReference type="SAM" id="Phobius"/>
    </source>
</evidence>
<comment type="similarity">
    <text evidence="2">Belongs to the EssA family.</text>
</comment>
<comment type="subcellular location">
    <subcellularLocation>
        <location evidence="1">Cell membrane</location>
        <topology evidence="1">Single-pass membrane protein</topology>
    </subcellularLocation>
</comment>
<keyword evidence="6 8" id="KW-0472">Membrane</keyword>
<feature type="transmembrane region" description="Helical" evidence="8">
    <location>
        <begin position="123"/>
        <end position="143"/>
    </location>
</feature>
<dbReference type="InterPro" id="IPR034026">
    <property type="entry name" value="EssA"/>
</dbReference>
<proteinExistence type="inferred from homology"/>
<evidence type="ECO:0000256" key="3">
    <source>
        <dbReference type="ARBA" id="ARBA00022475"/>
    </source>
</evidence>
<dbReference type="Proteomes" id="UP000182945">
    <property type="component" value="Chromosome"/>
</dbReference>
<evidence type="ECO:0000256" key="4">
    <source>
        <dbReference type="ARBA" id="ARBA00022692"/>
    </source>
</evidence>
<dbReference type="GO" id="GO:0005886">
    <property type="term" value="C:plasma membrane"/>
    <property type="evidence" value="ECO:0007669"/>
    <property type="project" value="UniProtKB-SubCell"/>
</dbReference>
<name>A0AAC9IY05_VIRHA</name>
<feature type="signal peptide" evidence="9">
    <location>
        <begin position="1"/>
        <end position="23"/>
    </location>
</feature>